<dbReference type="STRING" id="1926881.BTJ39_04685"/>
<evidence type="ECO:0000313" key="4">
    <source>
        <dbReference type="Proteomes" id="UP000190667"/>
    </source>
</evidence>
<dbReference type="InterPro" id="IPR011009">
    <property type="entry name" value="Kinase-like_dom_sf"/>
</dbReference>
<dbReference type="InterPro" id="IPR016477">
    <property type="entry name" value="Fructo-/Ketosamine-3-kinase"/>
</dbReference>
<dbReference type="Pfam" id="PF03881">
    <property type="entry name" value="Fructosamin_kin"/>
    <property type="match status" value="1"/>
</dbReference>
<dbReference type="PANTHER" id="PTHR12149">
    <property type="entry name" value="FRUCTOSAMINE 3 KINASE-RELATED PROTEIN"/>
    <property type="match status" value="1"/>
</dbReference>
<protein>
    <recommendedName>
        <fullName evidence="5">Fructosamine kinase family protein</fullName>
    </recommendedName>
</protein>
<evidence type="ECO:0000256" key="2">
    <source>
        <dbReference type="PIRNR" id="PIRNR006221"/>
    </source>
</evidence>
<organism evidence="3 4">
    <name type="scientific">Izhakiella australiensis</name>
    <dbReference type="NCBI Taxonomy" id="1926881"/>
    <lineage>
        <taxon>Bacteria</taxon>
        <taxon>Pseudomonadati</taxon>
        <taxon>Pseudomonadota</taxon>
        <taxon>Gammaproteobacteria</taxon>
        <taxon>Enterobacterales</taxon>
        <taxon>Erwiniaceae</taxon>
        <taxon>Izhakiella</taxon>
    </lineage>
</organism>
<comment type="caution">
    <text evidence="3">The sequence shown here is derived from an EMBL/GenBank/DDBJ whole genome shotgun (WGS) entry which is preliminary data.</text>
</comment>
<dbReference type="PANTHER" id="PTHR12149:SF8">
    <property type="entry name" value="PROTEIN-RIBULOSAMINE 3-KINASE"/>
    <property type="match status" value="1"/>
</dbReference>
<dbReference type="AlphaFoldDB" id="A0A1S8YQY9"/>
<evidence type="ECO:0000313" key="3">
    <source>
        <dbReference type="EMBL" id="OON41265.1"/>
    </source>
</evidence>
<comment type="similarity">
    <text evidence="1 2">Belongs to the fructosamine kinase family.</text>
</comment>
<dbReference type="OrthoDB" id="5291879at2"/>
<dbReference type="Gene3D" id="3.90.1200.10">
    <property type="match status" value="1"/>
</dbReference>
<gene>
    <name evidence="3" type="ORF">BTJ39_04685</name>
</gene>
<dbReference type="SUPFAM" id="SSF56112">
    <property type="entry name" value="Protein kinase-like (PK-like)"/>
    <property type="match status" value="1"/>
</dbReference>
<dbReference type="PIRSF" id="PIRSF006221">
    <property type="entry name" value="Ketosamine-3-kinase"/>
    <property type="match status" value="1"/>
</dbReference>
<sequence length="298" mass="33949">MWSAIARMLSEQLGEAEITERIPLPAGDVHPAWRLRYGEYDIFVKCNKREMLDLFSWEADQLALLARSDTVRVPEVYGVGSYRDGSFLLMEYIPLEPLDKADAFLLGQQLARLHQWSEQPQYGLDFDNNLTTSPQPNSWLRRWSVFFAEQRIGWQLELAAEKGIQYGDVDLIVNCVQNTLQGHNPQPSLLHGDLWPANCGGSDEGPWIFDPACYWGDRECDLAMLSWFPQLPGQIFEGYQSVWPLTVGYAQRQPAYQLYYLLNRANVFGGPWLGEAQQAVGILLDNDQVLGKQHARPA</sequence>
<accession>A0A1S8YQY9</accession>
<name>A0A1S8YQY9_9GAMM</name>
<dbReference type="Proteomes" id="UP000190667">
    <property type="component" value="Unassembled WGS sequence"/>
</dbReference>
<keyword evidence="2" id="KW-0418">Kinase</keyword>
<keyword evidence="4" id="KW-1185">Reference proteome</keyword>
<evidence type="ECO:0008006" key="5">
    <source>
        <dbReference type="Google" id="ProtNLM"/>
    </source>
</evidence>
<keyword evidence="2" id="KW-0808">Transferase</keyword>
<dbReference type="RefSeq" id="WP_078001516.1">
    <property type="nucleotide sequence ID" value="NZ_MRUL01000002.1"/>
</dbReference>
<dbReference type="EMBL" id="MRUL01000002">
    <property type="protein sequence ID" value="OON41265.1"/>
    <property type="molecule type" value="Genomic_DNA"/>
</dbReference>
<proteinExistence type="inferred from homology"/>
<reference evidence="3 4" key="1">
    <citation type="submission" date="2016-12" db="EMBL/GenBank/DDBJ databases">
        <title>Izhakiella australiana sp. nov. of genus Izhakiella isolated from Australian desert.</title>
        <authorList>
            <person name="Ji M."/>
        </authorList>
    </citation>
    <scope>NUCLEOTIDE SEQUENCE [LARGE SCALE GENOMIC DNA]</scope>
    <source>
        <strain evidence="3 4">D4N98</strain>
    </source>
</reference>
<dbReference type="Gene3D" id="3.30.200.20">
    <property type="entry name" value="Phosphorylase Kinase, domain 1"/>
    <property type="match status" value="1"/>
</dbReference>
<evidence type="ECO:0000256" key="1">
    <source>
        <dbReference type="ARBA" id="ARBA00009460"/>
    </source>
</evidence>
<dbReference type="GO" id="GO:0016301">
    <property type="term" value="F:kinase activity"/>
    <property type="evidence" value="ECO:0007669"/>
    <property type="project" value="UniProtKB-UniRule"/>
</dbReference>